<accession>A0A3A8N364</accession>
<gene>
    <name evidence="1" type="ORF">D7V93_42850</name>
</gene>
<comment type="caution">
    <text evidence="1">The sequence shown here is derived from an EMBL/GenBank/DDBJ whole genome shotgun (WGS) entry which is preliminary data.</text>
</comment>
<feature type="non-terminal residue" evidence="1">
    <location>
        <position position="44"/>
    </location>
</feature>
<name>A0A3A8N364_9BACT</name>
<evidence type="ECO:0000313" key="1">
    <source>
        <dbReference type="EMBL" id="RKH36661.1"/>
    </source>
</evidence>
<dbReference type="AlphaFoldDB" id="A0A3A8N364"/>
<keyword evidence="2" id="KW-1185">Reference proteome</keyword>
<reference evidence="2" key="1">
    <citation type="submission" date="2018-09" db="EMBL/GenBank/DDBJ databases">
        <authorList>
            <person name="Livingstone P.G."/>
            <person name="Whitworth D.E."/>
        </authorList>
    </citation>
    <scope>NUCLEOTIDE SEQUENCE [LARGE SCALE GENOMIC DNA]</scope>
    <source>
        <strain evidence="2">CA051B</strain>
    </source>
</reference>
<proteinExistence type="predicted"/>
<dbReference type="Proteomes" id="UP000272888">
    <property type="component" value="Unassembled WGS sequence"/>
</dbReference>
<protein>
    <submittedName>
        <fullName evidence="1">Amino acid transporter</fullName>
    </submittedName>
</protein>
<sequence>MQRAVSRWEIVGFSINDVIGSGVYLLPAAAAANLGSASTGAVVL</sequence>
<organism evidence="1 2">
    <name type="scientific">Corallococcus llansteffanensis</name>
    <dbReference type="NCBI Taxonomy" id="2316731"/>
    <lineage>
        <taxon>Bacteria</taxon>
        <taxon>Pseudomonadati</taxon>
        <taxon>Myxococcota</taxon>
        <taxon>Myxococcia</taxon>
        <taxon>Myxococcales</taxon>
        <taxon>Cystobacterineae</taxon>
        <taxon>Myxococcaceae</taxon>
        <taxon>Corallococcus</taxon>
    </lineage>
</organism>
<dbReference type="EMBL" id="RAWB01000999">
    <property type="protein sequence ID" value="RKH36661.1"/>
    <property type="molecule type" value="Genomic_DNA"/>
</dbReference>
<evidence type="ECO:0000313" key="2">
    <source>
        <dbReference type="Proteomes" id="UP000272888"/>
    </source>
</evidence>